<feature type="compositionally biased region" description="Basic residues" evidence="5">
    <location>
        <begin position="608"/>
        <end position="622"/>
    </location>
</feature>
<feature type="compositionally biased region" description="Polar residues" evidence="5">
    <location>
        <begin position="511"/>
        <end position="525"/>
    </location>
</feature>
<comment type="subcellular location">
    <subcellularLocation>
        <location evidence="1">Golgi apparatus</location>
    </subcellularLocation>
</comment>
<dbReference type="PROSITE" id="PS50853">
    <property type="entry name" value="FN3"/>
    <property type="match status" value="1"/>
</dbReference>
<dbReference type="PANTHER" id="PTHR47351:SF1">
    <property type="entry name" value="CHITIN BIOSYNTHESIS PROTEIN CHS5"/>
    <property type="match status" value="1"/>
</dbReference>
<dbReference type="RefSeq" id="XP_056078356.1">
    <property type="nucleotide sequence ID" value="XM_056224437.1"/>
</dbReference>
<dbReference type="InterPro" id="IPR003961">
    <property type="entry name" value="FN3_dom"/>
</dbReference>
<sequence length="622" mass="68583">MSSVDVLLTVGKLDASLALLTTQDHHVIEFPTVLLPENVKAGSIIKMQVSQNLEEERKQRNHFKSIQAKILEKYGTHKPENPVLKIVNVTQTSCVLAWEPLKLGSAKLKSLILYRKGIRSMVIPNPFKVTTTKISGLSVDTPYEFQLKLLTTSGTLWSEKIILRTHKMTDMSGITVCLGPLDPLKEISGSQVSQCLSHIGARPLQRHVAIDTTHFVCNDLDNEESDEELMKAKHNNIPIVRPEWVRACEVEKRIVGVRGFYLDADQSILKSYIFPPINEEEVSNSKENETVPEDIKGVERIESHNDDEDESSQTEEQEKKSKSAAAQGIPEEGTLHTSAPHENDIITETVNPSVKSLKSEPVGTPTIEENEVGSSTGDVSEAQKETAAQPSADEETVEPKDEENEVGSSTGDVSEAQKETAAQPSANEETIEQKAEDFNVHVNKPAISGFAGTEEGSENVQKDEGNVDTKLVREKSETAEDSVIEPECTEIEPETSDSNNLAEGPSEASKRTASPNQQEENTVFEPSNEIEPIELELTVPETQHDVSDVSKRANSDENIPNLKAEVSAPIEESEFTEDQEKTEADVVVDDVLLTGELKKNNGNSNNNNKKKNKKNKKKGKKK</sequence>
<dbReference type="PANTHER" id="PTHR47351">
    <property type="entry name" value="CHITIN BIOSYNTHESIS PROTEIN CHS5"/>
    <property type="match status" value="1"/>
</dbReference>
<dbReference type="InterPro" id="IPR052827">
    <property type="entry name" value="CHS_Export/Cell_Fusion_Reg"/>
</dbReference>
<protein>
    <recommendedName>
        <fullName evidence="4">Chitin biosynthesis protein CHS5</fullName>
    </recommendedName>
</protein>
<dbReference type="InterPro" id="IPR031669">
    <property type="entry name" value="Fn3_2"/>
</dbReference>
<dbReference type="CDD" id="cd17742">
    <property type="entry name" value="BRCT_CHS5_like"/>
    <property type="match status" value="1"/>
</dbReference>
<dbReference type="GO" id="GO:0005802">
    <property type="term" value="C:trans-Golgi network"/>
    <property type="evidence" value="ECO:0007669"/>
    <property type="project" value="TreeGrafter"/>
</dbReference>
<feature type="compositionally biased region" description="Acidic residues" evidence="5">
    <location>
        <begin position="479"/>
        <end position="495"/>
    </location>
</feature>
<evidence type="ECO:0000313" key="8">
    <source>
        <dbReference type="EMBL" id="CAI4035236.1"/>
    </source>
</evidence>
<feature type="compositionally biased region" description="Basic and acidic residues" evidence="5">
    <location>
        <begin position="542"/>
        <end position="555"/>
    </location>
</feature>
<dbReference type="Gene3D" id="3.40.50.10190">
    <property type="entry name" value="BRCT domain"/>
    <property type="match status" value="1"/>
</dbReference>
<evidence type="ECO:0000256" key="4">
    <source>
        <dbReference type="ARBA" id="ARBA00071189"/>
    </source>
</evidence>
<feature type="domain" description="BRCT" evidence="6">
    <location>
        <begin position="166"/>
        <end position="262"/>
    </location>
</feature>
<dbReference type="InterPro" id="IPR013783">
    <property type="entry name" value="Ig-like_fold"/>
</dbReference>
<comment type="similarity">
    <text evidence="3">Belongs to the CHS5 family.</text>
</comment>
<dbReference type="GeneID" id="80920090"/>
<proteinExistence type="inferred from homology"/>
<dbReference type="GO" id="GO:0006893">
    <property type="term" value="P:Golgi to plasma membrane transport"/>
    <property type="evidence" value="ECO:0007669"/>
    <property type="project" value="TreeGrafter"/>
</dbReference>
<dbReference type="FunFam" id="3.40.50.10190:FF:000077">
    <property type="entry name" value="Chitin biosynthesis protein CHS5"/>
    <property type="match status" value="1"/>
</dbReference>
<dbReference type="AlphaFoldDB" id="A0AA35NDW6"/>
<feature type="compositionally biased region" description="Acidic residues" evidence="5">
    <location>
        <begin position="392"/>
        <end position="405"/>
    </location>
</feature>
<feature type="compositionally biased region" description="Basic and acidic residues" evidence="5">
    <location>
        <begin position="283"/>
        <end position="304"/>
    </location>
</feature>
<feature type="domain" description="Fibronectin type-III" evidence="7">
    <location>
        <begin position="78"/>
        <end position="168"/>
    </location>
</feature>
<dbReference type="GO" id="GO:0034044">
    <property type="term" value="C:exomer complex"/>
    <property type="evidence" value="ECO:0007669"/>
    <property type="project" value="TreeGrafter"/>
</dbReference>
<dbReference type="SMART" id="SM00060">
    <property type="entry name" value="FN3"/>
    <property type="match status" value="1"/>
</dbReference>
<feature type="region of interest" description="Disordered" evidence="5">
    <location>
        <begin position="281"/>
        <end position="622"/>
    </location>
</feature>
<evidence type="ECO:0000256" key="1">
    <source>
        <dbReference type="ARBA" id="ARBA00004555"/>
    </source>
</evidence>
<feature type="compositionally biased region" description="Polar residues" evidence="5">
    <location>
        <begin position="346"/>
        <end position="356"/>
    </location>
</feature>
<dbReference type="GO" id="GO:0000747">
    <property type="term" value="P:conjugation with cellular fusion"/>
    <property type="evidence" value="ECO:0007669"/>
    <property type="project" value="TreeGrafter"/>
</dbReference>
<evidence type="ECO:0000259" key="7">
    <source>
        <dbReference type="PROSITE" id="PS50853"/>
    </source>
</evidence>
<accession>A0AA35NDW6</accession>
<reference evidence="8" key="1">
    <citation type="submission" date="2022-10" db="EMBL/GenBank/DDBJ databases">
        <authorList>
            <person name="Byrne P K."/>
        </authorList>
    </citation>
    <scope>NUCLEOTIDE SEQUENCE</scope>
    <source>
        <strain evidence="8">IFO1815</strain>
    </source>
</reference>
<dbReference type="SUPFAM" id="SSF49265">
    <property type="entry name" value="Fibronectin type III"/>
    <property type="match status" value="1"/>
</dbReference>
<dbReference type="CDD" id="cd13945">
    <property type="entry name" value="Chs5_N"/>
    <property type="match status" value="1"/>
</dbReference>
<evidence type="ECO:0000256" key="5">
    <source>
        <dbReference type="SAM" id="MobiDB-lite"/>
    </source>
</evidence>
<dbReference type="Pfam" id="PF00533">
    <property type="entry name" value="BRCT"/>
    <property type="match status" value="1"/>
</dbReference>
<feature type="compositionally biased region" description="Acidic residues" evidence="5">
    <location>
        <begin position="305"/>
        <end position="315"/>
    </location>
</feature>
<dbReference type="SUPFAM" id="SSF52113">
    <property type="entry name" value="BRCT domain"/>
    <property type="match status" value="1"/>
</dbReference>
<dbReference type="GO" id="GO:0046983">
    <property type="term" value="F:protein dimerization activity"/>
    <property type="evidence" value="ECO:0007669"/>
    <property type="project" value="InterPro"/>
</dbReference>
<dbReference type="EMBL" id="OX365768">
    <property type="protein sequence ID" value="CAI4035236.1"/>
    <property type="molecule type" value="Genomic_DNA"/>
</dbReference>
<dbReference type="Gene3D" id="6.20.120.50">
    <property type="match status" value="1"/>
</dbReference>
<evidence type="ECO:0000259" key="6">
    <source>
        <dbReference type="PROSITE" id="PS50172"/>
    </source>
</evidence>
<keyword evidence="9" id="KW-1185">Reference proteome</keyword>
<dbReference type="InterPro" id="IPR036420">
    <property type="entry name" value="BRCT_dom_sf"/>
</dbReference>
<dbReference type="Pfam" id="PF16892">
    <property type="entry name" value="CHS5_N"/>
    <property type="match status" value="1"/>
</dbReference>
<name>A0AA35NDW6_SACMI</name>
<dbReference type="CDD" id="cd00063">
    <property type="entry name" value="FN3"/>
    <property type="match status" value="1"/>
</dbReference>
<evidence type="ECO:0000256" key="3">
    <source>
        <dbReference type="ARBA" id="ARBA00060872"/>
    </source>
</evidence>
<dbReference type="Gene3D" id="2.60.40.10">
    <property type="entry name" value="Immunoglobulins"/>
    <property type="match status" value="1"/>
</dbReference>
<dbReference type="PROSITE" id="PS50172">
    <property type="entry name" value="BRCT"/>
    <property type="match status" value="1"/>
</dbReference>
<dbReference type="SMART" id="SM00292">
    <property type="entry name" value="BRCT"/>
    <property type="match status" value="1"/>
</dbReference>
<gene>
    <name evidence="8" type="primary">SMKI12G3840</name>
    <name evidence="8" type="ORF">SMKI_12G3840</name>
</gene>
<dbReference type="Proteomes" id="UP001161438">
    <property type="component" value="Chromosome 12"/>
</dbReference>
<dbReference type="Pfam" id="PF16893">
    <property type="entry name" value="fn3_2"/>
    <property type="match status" value="1"/>
</dbReference>
<dbReference type="InterPro" id="IPR031673">
    <property type="entry name" value="Chs5_N"/>
</dbReference>
<dbReference type="InterPro" id="IPR036116">
    <property type="entry name" value="FN3_sf"/>
</dbReference>
<dbReference type="InterPro" id="IPR001357">
    <property type="entry name" value="BRCT_dom"/>
</dbReference>
<keyword evidence="2" id="KW-0333">Golgi apparatus</keyword>
<organism evidence="8 9">
    <name type="scientific">Saccharomyces mikatae IFO 1815</name>
    <dbReference type="NCBI Taxonomy" id="226126"/>
    <lineage>
        <taxon>Eukaryota</taxon>
        <taxon>Fungi</taxon>
        <taxon>Dikarya</taxon>
        <taxon>Ascomycota</taxon>
        <taxon>Saccharomycotina</taxon>
        <taxon>Saccharomycetes</taxon>
        <taxon>Saccharomycetales</taxon>
        <taxon>Saccharomycetaceae</taxon>
        <taxon>Saccharomyces</taxon>
    </lineage>
</organism>
<evidence type="ECO:0000256" key="2">
    <source>
        <dbReference type="ARBA" id="ARBA00023034"/>
    </source>
</evidence>
<evidence type="ECO:0000313" key="9">
    <source>
        <dbReference type="Proteomes" id="UP001161438"/>
    </source>
</evidence>
<feature type="compositionally biased region" description="Basic and acidic residues" evidence="5">
    <location>
        <begin position="460"/>
        <end position="478"/>
    </location>
</feature>